<feature type="site" description="Important for substrate specificity" evidence="4">
    <location>
        <position position="20"/>
    </location>
</feature>
<dbReference type="GO" id="GO:0047429">
    <property type="term" value="F:nucleoside triphosphate diphosphatase activity"/>
    <property type="evidence" value="ECO:0007669"/>
    <property type="project" value="UniProtKB-EC"/>
</dbReference>
<dbReference type="PANTHER" id="PTHR43213:SF5">
    <property type="entry name" value="BIFUNCTIONAL DTTP_UTP PYROPHOSPHATASE_METHYLTRANSFERASE PROTEIN-RELATED"/>
    <property type="match status" value="1"/>
</dbReference>
<dbReference type="PANTHER" id="PTHR43213">
    <property type="entry name" value="BIFUNCTIONAL DTTP/UTP PYROPHOSPHATASE/METHYLTRANSFERASE PROTEIN-RELATED"/>
    <property type="match status" value="1"/>
</dbReference>
<dbReference type="InterPro" id="IPR029001">
    <property type="entry name" value="ITPase-like_fam"/>
</dbReference>
<evidence type="ECO:0000256" key="1">
    <source>
        <dbReference type="ARBA" id="ARBA00001968"/>
    </source>
</evidence>
<accession>A0A917CTH2</accession>
<dbReference type="CDD" id="cd00555">
    <property type="entry name" value="Maf"/>
    <property type="match status" value="1"/>
</dbReference>
<dbReference type="HAMAP" id="MF_00528">
    <property type="entry name" value="Maf"/>
    <property type="match status" value="1"/>
</dbReference>
<reference evidence="5" key="2">
    <citation type="submission" date="2020-09" db="EMBL/GenBank/DDBJ databases">
        <authorList>
            <person name="Sun Q."/>
            <person name="Zhou Y."/>
        </authorList>
    </citation>
    <scope>NUCLEOTIDE SEQUENCE</scope>
    <source>
        <strain evidence="5">CGMCC 1.12181</strain>
    </source>
</reference>
<organism evidence="5 6">
    <name type="scientific">Marinicella pacifica</name>
    <dbReference type="NCBI Taxonomy" id="1171543"/>
    <lineage>
        <taxon>Bacteria</taxon>
        <taxon>Pseudomonadati</taxon>
        <taxon>Pseudomonadota</taxon>
        <taxon>Gammaproteobacteria</taxon>
        <taxon>Lysobacterales</taxon>
        <taxon>Marinicellaceae</taxon>
        <taxon>Marinicella</taxon>
    </lineage>
</organism>
<keyword evidence="2 4" id="KW-0378">Hydrolase</keyword>
<name>A0A917CTH2_9GAMM</name>
<keyword evidence="4" id="KW-0963">Cytoplasm</keyword>
<keyword evidence="3 4" id="KW-0546">Nucleotide metabolism</keyword>
<reference evidence="5" key="1">
    <citation type="journal article" date="2014" name="Int. J. Syst. Evol. Microbiol.">
        <title>Complete genome sequence of Corynebacterium casei LMG S-19264T (=DSM 44701T), isolated from a smear-ripened cheese.</title>
        <authorList>
            <consortium name="US DOE Joint Genome Institute (JGI-PGF)"/>
            <person name="Walter F."/>
            <person name="Albersmeier A."/>
            <person name="Kalinowski J."/>
            <person name="Ruckert C."/>
        </authorList>
    </citation>
    <scope>NUCLEOTIDE SEQUENCE</scope>
    <source>
        <strain evidence="5">CGMCC 1.12181</strain>
    </source>
</reference>
<proteinExistence type="inferred from homology"/>
<dbReference type="SUPFAM" id="SSF52972">
    <property type="entry name" value="ITPase-like"/>
    <property type="match status" value="1"/>
</dbReference>
<dbReference type="RefSeq" id="WP_229728300.1">
    <property type="nucleotide sequence ID" value="NZ_BMEO01000006.1"/>
</dbReference>
<gene>
    <name evidence="5" type="primary">yhdE</name>
    <name evidence="5" type="ORF">GCM10011365_17510</name>
</gene>
<keyword evidence="6" id="KW-1185">Reference proteome</keyword>
<dbReference type="Pfam" id="PF02545">
    <property type="entry name" value="Maf"/>
    <property type="match status" value="1"/>
</dbReference>
<dbReference type="Gene3D" id="3.90.950.10">
    <property type="match status" value="1"/>
</dbReference>
<evidence type="ECO:0000256" key="4">
    <source>
        <dbReference type="HAMAP-Rule" id="MF_00528"/>
    </source>
</evidence>
<dbReference type="EMBL" id="BMEO01000006">
    <property type="protein sequence ID" value="GGF96622.1"/>
    <property type="molecule type" value="Genomic_DNA"/>
</dbReference>
<feature type="site" description="Important for substrate specificity" evidence="4">
    <location>
        <position position="161"/>
    </location>
</feature>
<comment type="function">
    <text evidence="4">Nucleoside triphosphate pyrophosphatase that hydrolyzes dTTP and UTP. May have a dual role in cell division arrest and in preventing the incorporation of modified nucleotides into cellular nucleic acids.</text>
</comment>
<dbReference type="Proteomes" id="UP000605253">
    <property type="component" value="Unassembled WGS sequence"/>
</dbReference>
<dbReference type="NCBIfam" id="TIGR00172">
    <property type="entry name" value="maf"/>
    <property type="match status" value="1"/>
</dbReference>
<comment type="catalytic activity">
    <reaction evidence="4">
        <text>dTTP + H2O = dTMP + diphosphate + H(+)</text>
        <dbReference type="Rhea" id="RHEA:28534"/>
        <dbReference type="ChEBI" id="CHEBI:15377"/>
        <dbReference type="ChEBI" id="CHEBI:15378"/>
        <dbReference type="ChEBI" id="CHEBI:33019"/>
        <dbReference type="ChEBI" id="CHEBI:37568"/>
        <dbReference type="ChEBI" id="CHEBI:63528"/>
        <dbReference type="EC" id="3.6.1.9"/>
    </reaction>
</comment>
<evidence type="ECO:0000313" key="5">
    <source>
        <dbReference type="EMBL" id="GGF96622.1"/>
    </source>
</evidence>
<dbReference type="GO" id="GO:0009117">
    <property type="term" value="P:nucleotide metabolic process"/>
    <property type="evidence" value="ECO:0007669"/>
    <property type="project" value="UniProtKB-KW"/>
</dbReference>
<comment type="similarity">
    <text evidence="4">Belongs to the Maf family. YhdE subfamily.</text>
</comment>
<comment type="cofactor">
    <cofactor evidence="1 4">
        <name>a divalent metal cation</name>
        <dbReference type="ChEBI" id="CHEBI:60240"/>
    </cofactor>
</comment>
<comment type="caution">
    <text evidence="5">The sequence shown here is derived from an EMBL/GenBank/DDBJ whole genome shotgun (WGS) entry which is preliminary data.</text>
</comment>
<dbReference type="GO" id="GO:0005737">
    <property type="term" value="C:cytoplasm"/>
    <property type="evidence" value="ECO:0007669"/>
    <property type="project" value="UniProtKB-SubCell"/>
</dbReference>
<comment type="subcellular location">
    <subcellularLocation>
        <location evidence="4">Cytoplasm</location>
    </subcellularLocation>
</comment>
<comment type="catalytic activity">
    <reaction evidence="4">
        <text>UTP + H2O = UMP + diphosphate + H(+)</text>
        <dbReference type="Rhea" id="RHEA:29395"/>
        <dbReference type="ChEBI" id="CHEBI:15377"/>
        <dbReference type="ChEBI" id="CHEBI:15378"/>
        <dbReference type="ChEBI" id="CHEBI:33019"/>
        <dbReference type="ChEBI" id="CHEBI:46398"/>
        <dbReference type="ChEBI" id="CHEBI:57865"/>
        <dbReference type="EC" id="3.6.1.9"/>
    </reaction>
</comment>
<protein>
    <recommendedName>
        <fullName evidence="4">dTTP/UTP pyrophosphatase</fullName>
        <shortName evidence="4">dTTPase/UTPase</shortName>
        <ecNumber evidence="4">3.6.1.9</ecNumber>
    </recommendedName>
    <alternativeName>
        <fullName evidence="4">Nucleoside triphosphate pyrophosphatase</fullName>
    </alternativeName>
    <alternativeName>
        <fullName evidence="4">Nucleotide pyrophosphatase</fullName>
        <shortName evidence="4">Nucleotide PPase</shortName>
    </alternativeName>
</protein>
<evidence type="ECO:0000256" key="3">
    <source>
        <dbReference type="ARBA" id="ARBA00023080"/>
    </source>
</evidence>
<dbReference type="PIRSF" id="PIRSF006305">
    <property type="entry name" value="Maf"/>
    <property type="match status" value="1"/>
</dbReference>
<evidence type="ECO:0000256" key="2">
    <source>
        <dbReference type="ARBA" id="ARBA00022801"/>
    </source>
</evidence>
<dbReference type="EC" id="3.6.1.9" evidence="4"/>
<evidence type="ECO:0000313" key="6">
    <source>
        <dbReference type="Proteomes" id="UP000605253"/>
    </source>
</evidence>
<comment type="caution">
    <text evidence="4">Lacks conserved residue(s) required for the propagation of feature annotation.</text>
</comment>
<feature type="site" description="Important for substrate specificity" evidence="4">
    <location>
        <position position="79"/>
    </location>
</feature>
<dbReference type="AlphaFoldDB" id="A0A917CTH2"/>
<dbReference type="InterPro" id="IPR003697">
    <property type="entry name" value="Maf-like"/>
</dbReference>
<feature type="active site" description="Proton acceptor" evidence="4">
    <location>
        <position position="78"/>
    </location>
</feature>
<sequence length="207" mass="22739">MPDSVLANPVSVCLASASPRRRDLLHQLGLTVHVQAVDIDETRRHGESPQDYCVRLAVQKNRTAFERFNPTQPIVAADTIVVLGDQTLGKPLNREAVIQTLKQLSGQRHQVMTAVAVSHRGHALYDLQISEVCFAPIDDKWIQAYADTEEPYDKAGAYGIQGAAACFIATISGSYSGIMGLPLFETARLLRQLDIIAYGPQQQQQTL</sequence>